<sequence>MAESLSVPQEAPDSRFDRLSPALPRNWVLLGGVGRECARWPEAPQMLLQQLRRLEPASQLRLLDLPGTGRRWQERSPSQVGELVDGLRERVQNLEGPIGLVTSSVGAALATEWARRHPQDLAALVLVSPVLRPFTPLLRAVRPSLWPTLAALLMGRRSPWALDERLFASTTNLRADVIGLDSEWRRLRDEHPVKLRNVWAQGLAVWRYEASRRRPHGRVLLLAGRADQWFDWRISQAISRAWGAALRVHPEAGHDLLLDDPDWVARSLTEWLQPVGQAS</sequence>
<organism evidence="2 3">
    <name type="scientific">Inhella proteolytica</name>
    <dbReference type="NCBI Taxonomy" id="2795029"/>
    <lineage>
        <taxon>Bacteria</taxon>
        <taxon>Pseudomonadati</taxon>
        <taxon>Pseudomonadota</taxon>
        <taxon>Betaproteobacteria</taxon>
        <taxon>Burkholderiales</taxon>
        <taxon>Sphaerotilaceae</taxon>
        <taxon>Inhella</taxon>
    </lineage>
</organism>
<protein>
    <submittedName>
        <fullName evidence="2">Alpha/beta hydrolase</fullName>
    </submittedName>
</protein>
<evidence type="ECO:0000313" key="2">
    <source>
        <dbReference type="EMBL" id="MBH9575394.1"/>
    </source>
</evidence>
<keyword evidence="3" id="KW-1185">Reference proteome</keyword>
<accession>A0A931IX76</accession>
<gene>
    <name evidence="2" type="ORF">I7X39_00610</name>
</gene>
<dbReference type="GO" id="GO:0016787">
    <property type="term" value="F:hydrolase activity"/>
    <property type="evidence" value="ECO:0007669"/>
    <property type="project" value="UniProtKB-KW"/>
</dbReference>
<dbReference type="RefSeq" id="WP_198109017.1">
    <property type="nucleotide sequence ID" value="NZ_JAEDAK010000001.1"/>
</dbReference>
<reference evidence="2" key="1">
    <citation type="submission" date="2020-12" db="EMBL/GenBank/DDBJ databases">
        <title>The genome sequence of Inhella sp. 1Y17.</title>
        <authorList>
            <person name="Liu Y."/>
        </authorList>
    </citation>
    <scope>NUCLEOTIDE SEQUENCE</scope>
    <source>
        <strain evidence="2">1Y17</strain>
    </source>
</reference>
<feature type="domain" description="AB hydrolase-1" evidence="1">
    <location>
        <begin position="51"/>
        <end position="266"/>
    </location>
</feature>
<proteinExistence type="predicted"/>
<dbReference type="Gene3D" id="3.40.50.1820">
    <property type="entry name" value="alpha/beta hydrolase"/>
    <property type="match status" value="1"/>
</dbReference>
<dbReference type="InterPro" id="IPR029058">
    <property type="entry name" value="AB_hydrolase_fold"/>
</dbReference>
<evidence type="ECO:0000259" key="1">
    <source>
        <dbReference type="Pfam" id="PF12697"/>
    </source>
</evidence>
<dbReference type="AlphaFoldDB" id="A0A931IX76"/>
<dbReference type="EMBL" id="JAEDAK010000001">
    <property type="protein sequence ID" value="MBH9575394.1"/>
    <property type="molecule type" value="Genomic_DNA"/>
</dbReference>
<name>A0A931IX76_9BURK</name>
<evidence type="ECO:0000313" key="3">
    <source>
        <dbReference type="Proteomes" id="UP000613266"/>
    </source>
</evidence>
<dbReference type="Pfam" id="PF12697">
    <property type="entry name" value="Abhydrolase_6"/>
    <property type="match status" value="1"/>
</dbReference>
<keyword evidence="2" id="KW-0378">Hydrolase</keyword>
<dbReference type="SUPFAM" id="SSF53474">
    <property type="entry name" value="alpha/beta-Hydrolases"/>
    <property type="match status" value="1"/>
</dbReference>
<dbReference type="Proteomes" id="UP000613266">
    <property type="component" value="Unassembled WGS sequence"/>
</dbReference>
<comment type="caution">
    <text evidence="2">The sequence shown here is derived from an EMBL/GenBank/DDBJ whole genome shotgun (WGS) entry which is preliminary data.</text>
</comment>
<dbReference type="InterPro" id="IPR000073">
    <property type="entry name" value="AB_hydrolase_1"/>
</dbReference>